<dbReference type="NCBIfam" id="TIGR00730">
    <property type="entry name" value="Rossman fold protein, TIGR00730 family"/>
    <property type="match status" value="1"/>
</dbReference>
<dbReference type="SUPFAM" id="SSF102405">
    <property type="entry name" value="MCP/YpsA-like"/>
    <property type="match status" value="1"/>
</dbReference>
<dbReference type="GO" id="GO:0009691">
    <property type="term" value="P:cytokinin biosynthetic process"/>
    <property type="evidence" value="ECO:0007669"/>
    <property type="project" value="UniProtKB-UniRule"/>
</dbReference>
<dbReference type="AlphaFoldDB" id="A0A1Q9YJ98"/>
<dbReference type="InterPro" id="IPR005269">
    <property type="entry name" value="LOG"/>
</dbReference>
<protein>
    <recommendedName>
        <fullName evidence="2">Cytokinin riboside 5'-monophosphate phosphoribohydrolase</fullName>
        <ecNumber evidence="2">3.2.2.n1</ecNumber>
    </recommendedName>
</protein>
<dbReference type="EC" id="3.2.2.n1" evidence="2"/>
<proteinExistence type="inferred from homology"/>
<evidence type="ECO:0000313" key="4">
    <source>
        <dbReference type="Proteomes" id="UP000186758"/>
    </source>
</evidence>
<keyword evidence="2" id="KW-0378">Hydrolase</keyword>
<dbReference type="Proteomes" id="UP000186758">
    <property type="component" value="Unassembled WGS sequence"/>
</dbReference>
<dbReference type="EMBL" id="MPJZ01000066">
    <property type="protein sequence ID" value="OLU44476.1"/>
    <property type="molecule type" value="Genomic_DNA"/>
</dbReference>
<gene>
    <name evidence="3" type="ORF">BO223_08120</name>
</gene>
<evidence type="ECO:0000313" key="3">
    <source>
        <dbReference type="EMBL" id="OLU44476.1"/>
    </source>
</evidence>
<comment type="caution">
    <text evidence="3">The sequence shown here is derived from an EMBL/GenBank/DDBJ whole genome shotgun (WGS) entry which is preliminary data.</text>
</comment>
<dbReference type="InterPro" id="IPR031100">
    <property type="entry name" value="LOG_fam"/>
</dbReference>
<sequence length="189" mass="20876">MNMRVCVYGASSSRIAPVYKEAGRELGILMADADMTLIFGGGQTGMMGAVLDGIQAAGGDSIGVSPRFFDVDGVLAKSCTEFYFTETMRQRKQMMEELADAFIMTPGSIGTYEEFFEILTLKQLKQTDKPLVVLNTNGFFDPMIQMLTNAIEQDFLGDYIWELFEICDTPRKAVDWIGQGSGKAETRAL</sequence>
<dbReference type="GO" id="GO:0016799">
    <property type="term" value="F:hydrolase activity, hydrolyzing N-glycosyl compounds"/>
    <property type="evidence" value="ECO:0007669"/>
    <property type="project" value="TreeGrafter"/>
</dbReference>
<comment type="similarity">
    <text evidence="1 2">Belongs to the LOG family.</text>
</comment>
<accession>A0A1Q9YJ98</accession>
<dbReference type="Pfam" id="PF03641">
    <property type="entry name" value="Lysine_decarbox"/>
    <property type="match status" value="1"/>
</dbReference>
<evidence type="ECO:0000256" key="2">
    <source>
        <dbReference type="RuleBase" id="RU363015"/>
    </source>
</evidence>
<name>A0A1Q9YJ98_9FIRM</name>
<keyword evidence="2" id="KW-0203">Cytokinin biosynthesis</keyword>
<dbReference type="GO" id="GO:0005829">
    <property type="term" value="C:cytosol"/>
    <property type="evidence" value="ECO:0007669"/>
    <property type="project" value="TreeGrafter"/>
</dbReference>
<dbReference type="PANTHER" id="PTHR31223">
    <property type="entry name" value="LOG FAMILY PROTEIN YJL055W"/>
    <property type="match status" value="1"/>
</dbReference>
<dbReference type="Gene3D" id="3.40.50.450">
    <property type="match status" value="1"/>
</dbReference>
<reference evidence="3 4" key="1">
    <citation type="submission" date="2016-11" db="EMBL/GenBank/DDBJ databases">
        <title>Description of two novel members of the family Erysipelotrichaceae: Ileibacterium lipovorans gen. nov., sp. nov. and Dubosiella newyorkensis, gen. nov., sp. nov.</title>
        <authorList>
            <person name="Cox L.M."/>
            <person name="Sohn J."/>
            <person name="Tyrrell K.L."/>
            <person name="Citron D.M."/>
            <person name="Lawson P.A."/>
            <person name="Patel N.B."/>
            <person name="Iizumi T."/>
            <person name="Perez-Perez G.I."/>
            <person name="Goldstein E.J."/>
            <person name="Blaser M.J."/>
        </authorList>
    </citation>
    <scope>NUCLEOTIDE SEQUENCE [LARGE SCALE GENOMIC DNA]</scope>
    <source>
        <strain evidence="3 4">NYU-BL-K8</strain>
    </source>
</reference>
<evidence type="ECO:0000256" key="1">
    <source>
        <dbReference type="ARBA" id="ARBA00006763"/>
    </source>
</evidence>
<organism evidence="3 4">
    <name type="scientific">Faecalibaculum rodentium</name>
    <dbReference type="NCBI Taxonomy" id="1702221"/>
    <lineage>
        <taxon>Bacteria</taxon>
        <taxon>Bacillati</taxon>
        <taxon>Bacillota</taxon>
        <taxon>Erysipelotrichia</taxon>
        <taxon>Erysipelotrichales</taxon>
        <taxon>Erysipelotrichaceae</taxon>
        <taxon>Faecalibaculum</taxon>
    </lineage>
</organism>
<dbReference type="PANTHER" id="PTHR31223:SF70">
    <property type="entry name" value="LOG FAMILY PROTEIN YJL055W"/>
    <property type="match status" value="1"/>
</dbReference>